<evidence type="ECO:0000313" key="2">
    <source>
        <dbReference type="Proteomes" id="UP001627154"/>
    </source>
</evidence>
<sequence>MLFCEYTLYTRFAALTEYKHARYYPIQRYIVALHRSVRSSARGSTNVYIRRSEINFRLYVKWYIGTDIYEQTTERLMTIAQKKRPP</sequence>
<dbReference type="Proteomes" id="UP001627154">
    <property type="component" value="Unassembled WGS sequence"/>
</dbReference>
<reference evidence="1 2" key="1">
    <citation type="journal article" date="2024" name="bioRxiv">
        <title>A reference genome for Trichogramma kaykai: A tiny desert-dwelling parasitoid wasp with competing sex-ratio distorters.</title>
        <authorList>
            <person name="Culotta J."/>
            <person name="Lindsey A.R."/>
        </authorList>
    </citation>
    <scope>NUCLEOTIDE SEQUENCE [LARGE SCALE GENOMIC DNA]</scope>
    <source>
        <strain evidence="1 2">KSX58</strain>
    </source>
</reference>
<evidence type="ECO:0000313" key="1">
    <source>
        <dbReference type="EMBL" id="KAL3386264.1"/>
    </source>
</evidence>
<gene>
    <name evidence="1" type="ORF">TKK_018142</name>
</gene>
<protein>
    <submittedName>
        <fullName evidence="1">Uncharacterized protein</fullName>
    </submittedName>
</protein>
<keyword evidence="2" id="KW-1185">Reference proteome</keyword>
<comment type="caution">
    <text evidence="1">The sequence shown here is derived from an EMBL/GenBank/DDBJ whole genome shotgun (WGS) entry which is preliminary data.</text>
</comment>
<proteinExistence type="predicted"/>
<dbReference type="AlphaFoldDB" id="A0ABD2VZT4"/>
<accession>A0ABD2VZT4</accession>
<organism evidence="1 2">
    <name type="scientific">Trichogramma kaykai</name>
    <dbReference type="NCBI Taxonomy" id="54128"/>
    <lineage>
        <taxon>Eukaryota</taxon>
        <taxon>Metazoa</taxon>
        <taxon>Ecdysozoa</taxon>
        <taxon>Arthropoda</taxon>
        <taxon>Hexapoda</taxon>
        <taxon>Insecta</taxon>
        <taxon>Pterygota</taxon>
        <taxon>Neoptera</taxon>
        <taxon>Endopterygota</taxon>
        <taxon>Hymenoptera</taxon>
        <taxon>Apocrita</taxon>
        <taxon>Proctotrupomorpha</taxon>
        <taxon>Chalcidoidea</taxon>
        <taxon>Trichogrammatidae</taxon>
        <taxon>Trichogramma</taxon>
    </lineage>
</organism>
<dbReference type="EMBL" id="JBJJXI010000147">
    <property type="protein sequence ID" value="KAL3386264.1"/>
    <property type="molecule type" value="Genomic_DNA"/>
</dbReference>
<name>A0ABD2VZT4_9HYME</name>